<name>A0A9D0YWG8_9FIRM</name>
<dbReference type="PANTHER" id="PTHR43370:SF1">
    <property type="entry name" value="GUANOSINE ABC TRANSPORTER PERMEASE PROTEIN NUPQ"/>
    <property type="match status" value="1"/>
</dbReference>
<reference evidence="7" key="2">
    <citation type="journal article" date="2021" name="PeerJ">
        <title>Extensive microbial diversity within the chicken gut microbiome revealed by metagenomics and culture.</title>
        <authorList>
            <person name="Gilroy R."/>
            <person name="Ravi A."/>
            <person name="Getino M."/>
            <person name="Pursley I."/>
            <person name="Horton D.L."/>
            <person name="Alikhan N.F."/>
            <person name="Baker D."/>
            <person name="Gharbi K."/>
            <person name="Hall N."/>
            <person name="Watson M."/>
            <person name="Adriaenssens E.M."/>
            <person name="Foster-Nyarko E."/>
            <person name="Jarju S."/>
            <person name="Secka A."/>
            <person name="Antonio M."/>
            <person name="Oren A."/>
            <person name="Chaudhuri R.R."/>
            <person name="La Ragione R."/>
            <person name="Hildebrand F."/>
            <person name="Pallen M.J."/>
        </authorList>
    </citation>
    <scope>NUCLEOTIDE SEQUENCE</scope>
    <source>
        <strain evidence="7">ChiHile30-977</strain>
    </source>
</reference>
<protein>
    <submittedName>
        <fullName evidence="7">ABC transporter permease</fullName>
    </submittedName>
</protein>
<feature type="transmembrane region" description="Helical" evidence="6">
    <location>
        <begin position="201"/>
        <end position="221"/>
    </location>
</feature>
<proteinExistence type="predicted"/>
<evidence type="ECO:0000256" key="1">
    <source>
        <dbReference type="ARBA" id="ARBA00004651"/>
    </source>
</evidence>
<reference evidence="7" key="1">
    <citation type="submission" date="2020-10" db="EMBL/GenBank/DDBJ databases">
        <authorList>
            <person name="Gilroy R."/>
        </authorList>
    </citation>
    <scope>NUCLEOTIDE SEQUENCE</scope>
    <source>
        <strain evidence="7">ChiHile30-977</strain>
    </source>
</reference>
<gene>
    <name evidence="7" type="ORF">IAA66_00675</name>
</gene>
<evidence type="ECO:0000256" key="5">
    <source>
        <dbReference type="ARBA" id="ARBA00023136"/>
    </source>
</evidence>
<dbReference type="AlphaFoldDB" id="A0A9D0YWG8"/>
<evidence type="ECO:0000313" key="7">
    <source>
        <dbReference type="EMBL" id="HIQ62083.1"/>
    </source>
</evidence>
<dbReference type="InterPro" id="IPR001851">
    <property type="entry name" value="ABC_transp_permease"/>
</dbReference>
<comment type="caution">
    <text evidence="7">The sequence shown here is derived from an EMBL/GenBank/DDBJ whole genome shotgun (WGS) entry which is preliminary data.</text>
</comment>
<accession>A0A9D0YWG8</accession>
<organism evidence="7 8">
    <name type="scientific">Candidatus Avichristensenella intestinipullorum</name>
    <dbReference type="NCBI Taxonomy" id="2840693"/>
    <lineage>
        <taxon>Bacteria</taxon>
        <taxon>Bacillati</taxon>
        <taxon>Bacillota</taxon>
        <taxon>Clostridia</taxon>
        <taxon>Candidatus Avichristensenella</taxon>
    </lineage>
</organism>
<evidence type="ECO:0000256" key="3">
    <source>
        <dbReference type="ARBA" id="ARBA00022692"/>
    </source>
</evidence>
<dbReference type="GO" id="GO:0005886">
    <property type="term" value="C:plasma membrane"/>
    <property type="evidence" value="ECO:0007669"/>
    <property type="project" value="UniProtKB-SubCell"/>
</dbReference>
<feature type="transmembrane region" description="Helical" evidence="6">
    <location>
        <begin position="150"/>
        <end position="167"/>
    </location>
</feature>
<feature type="transmembrane region" description="Helical" evidence="6">
    <location>
        <begin position="91"/>
        <end position="113"/>
    </location>
</feature>
<evidence type="ECO:0000256" key="6">
    <source>
        <dbReference type="SAM" id="Phobius"/>
    </source>
</evidence>
<keyword evidence="2" id="KW-1003">Cell membrane</keyword>
<dbReference type="GO" id="GO:0022857">
    <property type="term" value="F:transmembrane transporter activity"/>
    <property type="evidence" value="ECO:0007669"/>
    <property type="project" value="InterPro"/>
</dbReference>
<sequence>MSDILNLGLLQNTLRTATPVILAALGVLMTDHVGIMNIGMDGMMLTSAFFAVVGSYYLGSWVGGVAAALIAGLLLGIFFAVFVIKFRSDEFIIGVALNIFAGGLTVFLLRSMFGVKGAFSSPDIVGLPTFSMPWLEKIPVIGPLLNENTLLVYVSWLLVALCWALIYRTPWGFWLRAAGEHPESLRSAGISPEKMKYEASLLCGVFAGLAGAHLSLGYLTMFTENMSASRGFIAVACVIFGASNPPRVFAAALLFGFIDALGMRLQSVGFNSNLTSMAPYVVTVVMMVLVVLRANHRKKKLARA</sequence>
<keyword evidence="3 6" id="KW-0812">Transmembrane</keyword>
<evidence type="ECO:0000313" key="8">
    <source>
        <dbReference type="Proteomes" id="UP000886819"/>
    </source>
</evidence>
<dbReference type="CDD" id="cd06580">
    <property type="entry name" value="TM_PBP1_transp_TpRbsC_like"/>
    <property type="match status" value="1"/>
</dbReference>
<evidence type="ECO:0000256" key="4">
    <source>
        <dbReference type="ARBA" id="ARBA00022989"/>
    </source>
</evidence>
<keyword evidence="4 6" id="KW-1133">Transmembrane helix</keyword>
<comment type="subcellular location">
    <subcellularLocation>
        <location evidence="1">Cell membrane</location>
        <topology evidence="1">Multi-pass membrane protein</topology>
    </subcellularLocation>
</comment>
<feature type="transmembrane region" description="Helical" evidence="6">
    <location>
        <begin position="277"/>
        <end position="294"/>
    </location>
</feature>
<dbReference type="PANTHER" id="PTHR43370">
    <property type="entry name" value="SUGAR ABC TRANSPORTER INTEGRAL MEMBRANE PROTEIN-RELATED"/>
    <property type="match status" value="1"/>
</dbReference>
<evidence type="ECO:0000256" key="2">
    <source>
        <dbReference type="ARBA" id="ARBA00022475"/>
    </source>
</evidence>
<dbReference type="Pfam" id="PF02653">
    <property type="entry name" value="BPD_transp_2"/>
    <property type="match status" value="1"/>
</dbReference>
<keyword evidence="5 6" id="KW-0472">Membrane</keyword>
<feature type="transmembrane region" description="Helical" evidence="6">
    <location>
        <begin position="65"/>
        <end position="84"/>
    </location>
</feature>
<dbReference type="Proteomes" id="UP000886819">
    <property type="component" value="Unassembled WGS sequence"/>
</dbReference>
<dbReference type="EMBL" id="DVFI01000010">
    <property type="protein sequence ID" value="HIQ62083.1"/>
    <property type="molecule type" value="Genomic_DNA"/>
</dbReference>